<dbReference type="GO" id="GO:0000062">
    <property type="term" value="F:fatty-acyl-CoA binding"/>
    <property type="evidence" value="ECO:0007669"/>
    <property type="project" value="TreeGrafter"/>
</dbReference>
<evidence type="ECO:0000256" key="2">
    <source>
        <dbReference type="ARBA" id="ARBA00009347"/>
    </source>
</evidence>
<comment type="catalytic activity">
    <reaction evidence="11">
        <text>a 2,3-saturated acyl-CoA + A = a 2,3-dehydroacyl-CoA + AH2</text>
        <dbReference type="Rhea" id="RHEA:48608"/>
        <dbReference type="ChEBI" id="CHEBI:13193"/>
        <dbReference type="ChEBI" id="CHEBI:17499"/>
        <dbReference type="ChEBI" id="CHEBI:60015"/>
        <dbReference type="ChEBI" id="CHEBI:65111"/>
    </reaction>
</comment>
<feature type="domain" description="Acyl-CoA dehydrogenase/oxidase C-terminal" evidence="13">
    <location>
        <begin position="231"/>
        <end position="377"/>
    </location>
</feature>
<feature type="domain" description="Acyl-CoA oxidase/dehydrogenase middle" evidence="14">
    <location>
        <begin position="129"/>
        <end position="219"/>
    </location>
</feature>
<dbReference type="InterPro" id="IPR006089">
    <property type="entry name" value="Acyl-CoA_DH_CS"/>
</dbReference>
<comment type="caution">
    <text evidence="16">The sequence shown here is derived from an EMBL/GenBank/DDBJ whole genome shotgun (WGS) entry which is preliminary data.</text>
</comment>
<dbReference type="PROSITE" id="PS00072">
    <property type="entry name" value="ACYL_COA_DH_1"/>
    <property type="match status" value="1"/>
</dbReference>
<evidence type="ECO:0000256" key="5">
    <source>
        <dbReference type="ARBA" id="ARBA00022946"/>
    </source>
</evidence>
<evidence type="ECO:0000256" key="9">
    <source>
        <dbReference type="ARBA" id="ARBA00039033"/>
    </source>
</evidence>
<feature type="domain" description="Acyl-CoA dehydrogenase/oxidase N-terminal" evidence="15">
    <location>
        <begin position="14"/>
        <end position="124"/>
    </location>
</feature>
<dbReference type="Gene3D" id="1.20.140.10">
    <property type="entry name" value="Butyryl-CoA Dehydrogenase, subunit A, domain 3"/>
    <property type="match status" value="1"/>
</dbReference>
<protein>
    <recommendedName>
        <fullName evidence="9">glutaryl-CoA dehydrogenase (ETF)</fullName>
        <ecNumber evidence="9">1.3.8.6</ecNumber>
    </recommendedName>
</protein>
<evidence type="ECO:0000256" key="3">
    <source>
        <dbReference type="ARBA" id="ARBA00022630"/>
    </source>
</evidence>
<dbReference type="Pfam" id="PF02771">
    <property type="entry name" value="Acyl-CoA_dh_N"/>
    <property type="match status" value="1"/>
</dbReference>
<dbReference type="InterPro" id="IPR009100">
    <property type="entry name" value="AcylCoA_DH/oxidase_NM_dom_sf"/>
</dbReference>
<dbReference type="InterPro" id="IPR046373">
    <property type="entry name" value="Acyl-CoA_Oxase/DH_mid-dom_sf"/>
</dbReference>
<dbReference type="InterPro" id="IPR052033">
    <property type="entry name" value="Glutaryl-CoA_DH_mitochondrial"/>
</dbReference>
<keyword evidence="5" id="KW-0809">Transit peptide</keyword>
<comment type="pathway">
    <text evidence="8">Amino-acid metabolism; tryptophan metabolism.</text>
</comment>
<dbReference type="Pfam" id="PF00441">
    <property type="entry name" value="Acyl-CoA_dh_1"/>
    <property type="match status" value="1"/>
</dbReference>
<dbReference type="GO" id="GO:0004361">
    <property type="term" value="F:glutaryl-CoA dehydrogenase activity"/>
    <property type="evidence" value="ECO:0007669"/>
    <property type="project" value="UniProtKB-EC"/>
</dbReference>
<reference evidence="16 17" key="1">
    <citation type="submission" date="2017-02" db="EMBL/GenBank/DDBJ databases">
        <title>The new phylogeny of genus Mycobacterium.</title>
        <authorList>
            <person name="Tortoli E."/>
            <person name="Trovato A."/>
            <person name="Cirillo D.M."/>
        </authorList>
    </citation>
    <scope>NUCLEOTIDE SEQUENCE [LARGE SCALE GENOMIC DNA]</scope>
    <source>
        <strain evidence="16 17">DSM 45057</strain>
    </source>
</reference>
<evidence type="ECO:0000256" key="12">
    <source>
        <dbReference type="RuleBase" id="RU362125"/>
    </source>
</evidence>
<keyword evidence="17" id="KW-1185">Reference proteome</keyword>
<dbReference type="InterPro" id="IPR037069">
    <property type="entry name" value="AcylCoA_DH/ox_N_sf"/>
</dbReference>
<evidence type="ECO:0000256" key="8">
    <source>
        <dbReference type="ARBA" id="ARBA00037927"/>
    </source>
</evidence>
<dbReference type="EC" id="1.3.8.6" evidence="9"/>
<accession>A0A1W9ZP59</accession>
<evidence type="ECO:0000256" key="1">
    <source>
        <dbReference type="ARBA" id="ARBA00001974"/>
    </source>
</evidence>
<dbReference type="GO" id="GO:0046949">
    <property type="term" value="P:fatty-acyl-CoA biosynthetic process"/>
    <property type="evidence" value="ECO:0007669"/>
    <property type="project" value="TreeGrafter"/>
</dbReference>
<dbReference type="InterPro" id="IPR036250">
    <property type="entry name" value="AcylCo_DH-like_C"/>
</dbReference>
<dbReference type="GO" id="GO:0033539">
    <property type="term" value="P:fatty acid beta-oxidation using acyl-CoA dehydrogenase"/>
    <property type="evidence" value="ECO:0007669"/>
    <property type="project" value="TreeGrafter"/>
</dbReference>
<dbReference type="AlphaFoldDB" id="A0A1W9ZP59"/>
<dbReference type="SUPFAM" id="SSF47203">
    <property type="entry name" value="Acyl-CoA dehydrogenase C-terminal domain-like"/>
    <property type="match status" value="1"/>
</dbReference>
<evidence type="ECO:0000256" key="10">
    <source>
        <dbReference type="ARBA" id="ARBA00049493"/>
    </source>
</evidence>
<comment type="cofactor">
    <cofactor evidence="1 12">
        <name>FAD</name>
        <dbReference type="ChEBI" id="CHEBI:57692"/>
    </cofactor>
</comment>
<evidence type="ECO:0000313" key="17">
    <source>
        <dbReference type="Proteomes" id="UP000192284"/>
    </source>
</evidence>
<dbReference type="InterPro" id="IPR013786">
    <property type="entry name" value="AcylCoA_DH/ox_N"/>
</dbReference>
<organism evidence="16 17">
    <name type="scientific">Mycobacterium angelicum</name>
    <dbReference type="NCBI Taxonomy" id="470074"/>
    <lineage>
        <taxon>Bacteria</taxon>
        <taxon>Bacillati</taxon>
        <taxon>Actinomycetota</taxon>
        <taxon>Actinomycetes</taxon>
        <taxon>Mycobacteriales</taxon>
        <taxon>Mycobacteriaceae</taxon>
        <taxon>Mycobacterium</taxon>
    </lineage>
</organism>
<evidence type="ECO:0000256" key="6">
    <source>
        <dbReference type="ARBA" id="ARBA00023002"/>
    </source>
</evidence>
<gene>
    <name evidence="16" type="ORF">BST12_16580</name>
</gene>
<dbReference type="Pfam" id="PF02770">
    <property type="entry name" value="Acyl-CoA_dh_M"/>
    <property type="match status" value="1"/>
</dbReference>
<comment type="pathway">
    <text evidence="7">Amino-acid metabolism; lysine degradation.</text>
</comment>
<proteinExistence type="inferred from homology"/>
<evidence type="ECO:0000256" key="7">
    <source>
        <dbReference type="ARBA" id="ARBA00037899"/>
    </source>
</evidence>
<dbReference type="SUPFAM" id="SSF56645">
    <property type="entry name" value="Acyl-CoA dehydrogenase NM domain-like"/>
    <property type="match status" value="1"/>
</dbReference>
<evidence type="ECO:0000256" key="11">
    <source>
        <dbReference type="ARBA" id="ARBA00052546"/>
    </source>
</evidence>
<evidence type="ECO:0000256" key="4">
    <source>
        <dbReference type="ARBA" id="ARBA00022827"/>
    </source>
</evidence>
<dbReference type="Gene3D" id="1.10.540.10">
    <property type="entry name" value="Acyl-CoA dehydrogenase/oxidase, N-terminal domain"/>
    <property type="match status" value="1"/>
</dbReference>
<dbReference type="PANTHER" id="PTHR42807:SF1">
    <property type="entry name" value="GLUTARYL-COA DEHYDROGENASE, MITOCHONDRIAL"/>
    <property type="match status" value="1"/>
</dbReference>
<comment type="catalytic activity">
    <reaction evidence="10">
        <text>glutaryl-CoA + oxidized [electron-transfer flavoprotein] + 2 H(+) = (2E)-butenoyl-CoA + reduced [electron-transfer flavoprotein] + CO2</text>
        <dbReference type="Rhea" id="RHEA:13389"/>
        <dbReference type="Rhea" id="RHEA-COMP:10685"/>
        <dbReference type="Rhea" id="RHEA-COMP:10686"/>
        <dbReference type="ChEBI" id="CHEBI:15378"/>
        <dbReference type="ChEBI" id="CHEBI:16526"/>
        <dbReference type="ChEBI" id="CHEBI:57332"/>
        <dbReference type="ChEBI" id="CHEBI:57378"/>
        <dbReference type="ChEBI" id="CHEBI:57692"/>
        <dbReference type="ChEBI" id="CHEBI:58307"/>
        <dbReference type="EC" id="1.3.8.6"/>
    </reaction>
</comment>
<keyword evidence="4 12" id="KW-0274">FAD</keyword>
<dbReference type="InterPro" id="IPR006091">
    <property type="entry name" value="Acyl-CoA_Oxase/DH_mid-dom"/>
</dbReference>
<dbReference type="Gene3D" id="2.40.110.10">
    <property type="entry name" value="Butyryl-CoA Dehydrogenase, subunit A, domain 2"/>
    <property type="match status" value="1"/>
</dbReference>
<sequence>MSAHDFLTIDGGLSDEERLIRDTVRAYVRRDLLSRMPEAYAEGYLPPGFPTAAGELGLLGMHLHGYDCPGMSAVSYGLACMELEAGDSGLRSFVSVQGSLAMFAIWRYGSEQQKQTWLPSMARGAAVGCFGLTEPDAGSDPAGMRTTARREGDEWVLNGAKMWITNGDIADVAVIWAKTPDGIRGFVLPRNTSGFTAREIRHKLSLRASTTAELAFEDCRLPLDAMLPEARGLRAPLSCLTEARFGIIWGAVGAARACYEAALDYAGSRTQFGRPIAGFQLTQHKLVEMLTEVNLCYLLALHLGRLKDAGQLQPEQVSFGKLHNVRKALDVARMARTILGANGITLDYPVMRHMANLESVLTYEGTSEVHTLVLGHAITGLAAFH</sequence>
<comment type="similarity">
    <text evidence="2 12">Belongs to the acyl-CoA dehydrogenase family.</text>
</comment>
<dbReference type="EMBL" id="MVHE01000027">
    <property type="protein sequence ID" value="ORA19570.1"/>
    <property type="molecule type" value="Genomic_DNA"/>
</dbReference>
<dbReference type="FunFam" id="2.40.110.10:FF:000002">
    <property type="entry name" value="Acyl-CoA dehydrogenase fadE12"/>
    <property type="match status" value="1"/>
</dbReference>
<dbReference type="Proteomes" id="UP000192284">
    <property type="component" value="Unassembled WGS sequence"/>
</dbReference>
<evidence type="ECO:0000259" key="15">
    <source>
        <dbReference type="Pfam" id="PF02771"/>
    </source>
</evidence>
<name>A0A1W9ZP59_MYCAN</name>
<dbReference type="PANTHER" id="PTHR42807">
    <property type="entry name" value="GLUTARYL-COA DEHYDROGENASE, MITOCHONDRIAL"/>
    <property type="match status" value="1"/>
</dbReference>
<keyword evidence="3 12" id="KW-0285">Flavoprotein</keyword>
<dbReference type="InterPro" id="IPR009075">
    <property type="entry name" value="AcylCo_DH/oxidase_C"/>
</dbReference>
<evidence type="ECO:0000259" key="13">
    <source>
        <dbReference type="Pfam" id="PF00441"/>
    </source>
</evidence>
<dbReference type="RefSeq" id="WP_083114206.1">
    <property type="nucleotide sequence ID" value="NZ_JACKTS010000040.1"/>
</dbReference>
<dbReference type="GO" id="GO:0050660">
    <property type="term" value="F:flavin adenine dinucleotide binding"/>
    <property type="evidence" value="ECO:0007669"/>
    <property type="project" value="InterPro"/>
</dbReference>
<keyword evidence="6 12" id="KW-0560">Oxidoreductase</keyword>
<evidence type="ECO:0000313" key="16">
    <source>
        <dbReference type="EMBL" id="ORA19570.1"/>
    </source>
</evidence>
<evidence type="ECO:0000259" key="14">
    <source>
        <dbReference type="Pfam" id="PF02770"/>
    </source>
</evidence>
<dbReference type="OrthoDB" id="9770681at2"/>